<dbReference type="OrthoDB" id="679560at2"/>
<evidence type="ECO:0000313" key="1">
    <source>
        <dbReference type="EMBL" id="SEM56504.1"/>
    </source>
</evidence>
<dbReference type="EMBL" id="FOBB01000005">
    <property type="protein sequence ID" value="SEM56504.1"/>
    <property type="molecule type" value="Genomic_DNA"/>
</dbReference>
<reference evidence="1 2" key="1">
    <citation type="submission" date="2016-10" db="EMBL/GenBank/DDBJ databases">
        <authorList>
            <person name="de Groot N.N."/>
        </authorList>
    </citation>
    <scope>NUCLEOTIDE SEQUENCE [LARGE SCALE GENOMIC DNA]</scope>
    <source>
        <strain evidence="1 2">DSM 21039</strain>
    </source>
</reference>
<dbReference type="AlphaFoldDB" id="A0A1H7ZES9"/>
<name>A0A1H7ZES9_9BACT</name>
<accession>A0A1H7ZES9</accession>
<dbReference type="Proteomes" id="UP000198984">
    <property type="component" value="Unassembled WGS sequence"/>
</dbReference>
<dbReference type="RefSeq" id="WP_156093021.1">
    <property type="nucleotide sequence ID" value="NZ_FOBB01000005.1"/>
</dbReference>
<sequence length="55" mass="5940">MKESIEAKLLALTKKAKENGANLKGSGAIRNGSSLHKIIKTKEQAATFMKLLQSL</sequence>
<dbReference type="STRING" id="573321.SAMN04488505_10554"/>
<organism evidence="1 2">
    <name type="scientific">Chitinophaga rupis</name>
    <dbReference type="NCBI Taxonomy" id="573321"/>
    <lineage>
        <taxon>Bacteria</taxon>
        <taxon>Pseudomonadati</taxon>
        <taxon>Bacteroidota</taxon>
        <taxon>Chitinophagia</taxon>
        <taxon>Chitinophagales</taxon>
        <taxon>Chitinophagaceae</taxon>
        <taxon>Chitinophaga</taxon>
    </lineage>
</organism>
<gene>
    <name evidence="1" type="ORF">SAMN04488505_10554</name>
</gene>
<proteinExistence type="predicted"/>
<keyword evidence="2" id="KW-1185">Reference proteome</keyword>
<protein>
    <submittedName>
        <fullName evidence="1">Uncharacterized protein</fullName>
    </submittedName>
</protein>
<evidence type="ECO:0000313" key="2">
    <source>
        <dbReference type="Proteomes" id="UP000198984"/>
    </source>
</evidence>